<protein>
    <submittedName>
        <fullName evidence="3">UDP-2,3-diacylglucosamine diphosphatase LpxI</fullName>
        <ecNumber evidence="3">3.6.1.54</ecNumber>
    </submittedName>
</protein>
<dbReference type="Proteomes" id="UP000624703">
    <property type="component" value="Unassembled WGS sequence"/>
</dbReference>
<name>A0A8J7MEW2_9BACT</name>
<proteinExistence type="predicted"/>
<dbReference type="GO" id="GO:0016787">
    <property type="term" value="F:hydrolase activity"/>
    <property type="evidence" value="ECO:0007669"/>
    <property type="project" value="UniProtKB-KW"/>
</dbReference>
<reference evidence="3" key="1">
    <citation type="submission" date="2021-01" db="EMBL/GenBank/DDBJ databases">
        <title>Modified the classification status of verrucomicrobia.</title>
        <authorList>
            <person name="Feng X."/>
        </authorList>
    </citation>
    <scope>NUCLEOTIDE SEQUENCE</scope>
    <source>
        <strain evidence="3">_KCTC 22039</strain>
    </source>
</reference>
<dbReference type="Gene3D" id="3.40.140.80">
    <property type="match status" value="1"/>
</dbReference>
<keyword evidence="3" id="KW-0378">Hydrolase</keyword>
<evidence type="ECO:0000259" key="1">
    <source>
        <dbReference type="Pfam" id="PF06230"/>
    </source>
</evidence>
<dbReference type="PANTHER" id="PTHR39962:SF1">
    <property type="entry name" value="LPXI FAMILY PROTEIN"/>
    <property type="match status" value="1"/>
</dbReference>
<sequence>MATRTIGIIAGSGVYPETFVEAARRKCEGVRLVVAAFVDETRPDLADKVDAFEWFRVGQLSKTIKYFKKQGVNEAIMVGQIAPSNLFSLRPDIRLMVMLAKVKERNAETLFGAIANEMDKDGITLINATTFLEDIMPSAGHVMGPKLKPRQWEDAEFGFRMAKETSRLDIGQSVVVRHGTVLAAEAFEGTNACIKRGGELGKGKDVTLAKVSKPNQDFRFDVPCVGPDTIKNCARSGVGVIAIEADKTLVLDYDEVMRRCQQEKVSLVAISQAAGS</sequence>
<dbReference type="AlphaFoldDB" id="A0A8J7MEW2"/>
<feature type="domain" description="LpxI N-terminal" evidence="2">
    <location>
        <begin position="6"/>
        <end position="135"/>
    </location>
</feature>
<dbReference type="Pfam" id="PF17930">
    <property type="entry name" value="LpxI_N"/>
    <property type="match status" value="1"/>
</dbReference>
<evidence type="ECO:0000259" key="2">
    <source>
        <dbReference type="Pfam" id="PF17930"/>
    </source>
</evidence>
<accession>A0A8J7MEW2</accession>
<keyword evidence="4" id="KW-1185">Reference proteome</keyword>
<dbReference type="InterPro" id="IPR010415">
    <property type="entry name" value="LpxI_C"/>
</dbReference>
<organism evidence="3 4">
    <name type="scientific">Persicirhabdus sediminis</name>
    <dbReference type="NCBI Taxonomy" id="454144"/>
    <lineage>
        <taxon>Bacteria</taxon>
        <taxon>Pseudomonadati</taxon>
        <taxon>Verrucomicrobiota</taxon>
        <taxon>Verrucomicrobiia</taxon>
        <taxon>Verrucomicrobiales</taxon>
        <taxon>Verrucomicrobiaceae</taxon>
        <taxon>Persicirhabdus</taxon>
    </lineage>
</organism>
<comment type="caution">
    <text evidence="3">The sequence shown here is derived from an EMBL/GenBank/DDBJ whole genome shotgun (WGS) entry which is preliminary data.</text>
</comment>
<dbReference type="EC" id="3.6.1.54" evidence="3"/>
<evidence type="ECO:0000313" key="3">
    <source>
        <dbReference type="EMBL" id="MBK1791233.1"/>
    </source>
</evidence>
<evidence type="ECO:0000313" key="4">
    <source>
        <dbReference type="Proteomes" id="UP000624703"/>
    </source>
</evidence>
<dbReference type="InterPro" id="IPR041255">
    <property type="entry name" value="LpxI_N"/>
</dbReference>
<dbReference type="EMBL" id="JAENIM010000039">
    <property type="protein sequence ID" value="MBK1791233.1"/>
    <property type="molecule type" value="Genomic_DNA"/>
</dbReference>
<dbReference type="RefSeq" id="WP_200311246.1">
    <property type="nucleotide sequence ID" value="NZ_JAENIM010000039.1"/>
</dbReference>
<dbReference type="InterPro" id="IPR043167">
    <property type="entry name" value="LpxI_C_sf"/>
</dbReference>
<gene>
    <name evidence="3" type="primary">lpxI</name>
    <name evidence="3" type="ORF">JIN82_08720</name>
</gene>
<feature type="domain" description="LpxI C-terminal" evidence="1">
    <location>
        <begin position="139"/>
        <end position="268"/>
    </location>
</feature>
<dbReference type="Pfam" id="PF06230">
    <property type="entry name" value="LpxI_C"/>
    <property type="match status" value="1"/>
</dbReference>
<dbReference type="InterPro" id="IPR053174">
    <property type="entry name" value="LpxI"/>
</dbReference>
<dbReference type="PANTHER" id="PTHR39962">
    <property type="entry name" value="BLL4848 PROTEIN"/>
    <property type="match status" value="1"/>
</dbReference>
<dbReference type="Gene3D" id="3.40.50.20">
    <property type="match status" value="1"/>
</dbReference>